<evidence type="ECO:0000256" key="1">
    <source>
        <dbReference type="ARBA" id="ARBA00001966"/>
    </source>
</evidence>
<evidence type="ECO:0000256" key="5">
    <source>
        <dbReference type="ARBA" id="ARBA00023004"/>
    </source>
</evidence>
<dbReference type="InterPro" id="IPR058240">
    <property type="entry name" value="rSAM_sf"/>
</dbReference>
<dbReference type="InterPro" id="IPR006638">
    <property type="entry name" value="Elp3/MiaA/NifB-like_rSAM"/>
</dbReference>
<dbReference type="Proteomes" id="UP000276301">
    <property type="component" value="Unassembled WGS sequence"/>
</dbReference>
<dbReference type="InterPro" id="IPR039661">
    <property type="entry name" value="ELP3"/>
</dbReference>
<comment type="cofactor">
    <cofactor evidence="1">
        <name>[4Fe-4S] cluster</name>
        <dbReference type="ChEBI" id="CHEBI:49883"/>
    </cofactor>
</comment>
<dbReference type="SFLD" id="SFLDG01091">
    <property type="entry name" value="uncharacterized_CHP01210-like"/>
    <property type="match status" value="1"/>
</dbReference>
<comment type="caution">
    <text evidence="8">The sequence shown here is derived from an EMBL/GenBank/DDBJ whole genome shotgun (WGS) entry which is preliminary data.</text>
</comment>
<gene>
    <name evidence="8" type="ORF">D4A47_12935</name>
</gene>
<evidence type="ECO:0000313" key="8">
    <source>
        <dbReference type="EMBL" id="RLL07733.1"/>
    </source>
</evidence>
<dbReference type="EMBL" id="RCHT01000042">
    <property type="protein sequence ID" value="RLL07733.1"/>
    <property type="molecule type" value="Genomic_DNA"/>
</dbReference>
<dbReference type="GO" id="GO:0046872">
    <property type="term" value="F:metal ion binding"/>
    <property type="evidence" value="ECO:0007669"/>
    <property type="project" value="UniProtKB-KW"/>
</dbReference>
<dbReference type="NCBIfam" id="TIGR01212">
    <property type="entry name" value="TIGR01212 family radical SAM protein"/>
    <property type="match status" value="1"/>
</dbReference>
<dbReference type="Pfam" id="PF04055">
    <property type="entry name" value="Radical_SAM"/>
    <property type="match status" value="1"/>
</dbReference>
<dbReference type="InterPro" id="IPR023404">
    <property type="entry name" value="rSAM_horseshoe"/>
</dbReference>
<dbReference type="InterPro" id="IPR032432">
    <property type="entry name" value="Radical_SAM_C"/>
</dbReference>
<dbReference type="GO" id="GO:0003824">
    <property type="term" value="F:catalytic activity"/>
    <property type="evidence" value="ECO:0007669"/>
    <property type="project" value="InterPro"/>
</dbReference>
<dbReference type="InterPro" id="IPR005911">
    <property type="entry name" value="YhcC-like"/>
</dbReference>
<dbReference type="PANTHER" id="PTHR11135">
    <property type="entry name" value="HISTONE ACETYLTRANSFERASE-RELATED"/>
    <property type="match status" value="1"/>
</dbReference>
<reference evidence="8 9" key="1">
    <citation type="submission" date="2018-10" db="EMBL/GenBank/DDBJ databases">
        <title>Anaerotruncus faecis sp. nov., isolated from human feces.</title>
        <authorList>
            <person name="Wang Y.-J."/>
        </authorList>
    </citation>
    <scope>NUCLEOTIDE SEQUENCE [LARGE SCALE GENOMIC DNA]</scope>
    <source>
        <strain evidence="8 9">22A2-44</strain>
    </source>
</reference>
<dbReference type="InterPro" id="IPR007197">
    <property type="entry name" value="rSAM"/>
</dbReference>
<keyword evidence="4" id="KW-0479">Metal-binding</keyword>
<evidence type="ECO:0000256" key="2">
    <source>
        <dbReference type="ARBA" id="ARBA00022485"/>
    </source>
</evidence>
<dbReference type="Gene3D" id="3.80.30.20">
    <property type="entry name" value="tm_1862 like domain"/>
    <property type="match status" value="1"/>
</dbReference>
<dbReference type="PROSITE" id="PS51918">
    <property type="entry name" value="RADICAL_SAM"/>
    <property type="match status" value="1"/>
</dbReference>
<evidence type="ECO:0000313" key="9">
    <source>
        <dbReference type="Proteomes" id="UP000276301"/>
    </source>
</evidence>
<sequence>MKNPFPYSDSNKRYHTYTCFLSRRFGGKVSRVPLNAGFTCPNLDGTKGRGGCVYCSPAGSGEFGGDPRLPIREQFSQVAARMAGKWDTPRHIAYFQAHTNTYAPADTLRRLYEEALACPGVVGLAVATRPDCLPGEVCALLGELARRTYLTVELGLQTVHDATGERINRCHSYADFLAGVEKLRARGVPFGVHLIDGLPGETREMMVETAKRVGGLRPHLVKIHLLHLLEGTALAREYREKPFPLMSRDEYVQTVCDQLEWLPPECVIGRLTGDGDPETLIGPDWSRKKLCVLNEIDKELARRDSWQGKRLGSMPAGGAAPG</sequence>
<dbReference type="SUPFAM" id="SSF102114">
    <property type="entry name" value="Radical SAM enzymes"/>
    <property type="match status" value="1"/>
</dbReference>
<evidence type="ECO:0000256" key="4">
    <source>
        <dbReference type="ARBA" id="ARBA00022723"/>
    </source>
</evidence>
<dbReference type="PANTHER" id="PTHR11135:SF1">
    <property type="entry name" value="PROTEIN YHCC"/>
    <property type="match status" value="1"/>
</dbReference>
<evidence type="ECO:0000256" key="3">
    <source>
        <dbReference type="ARBA" id="ARBA00022691"/>
    </source>
</evidence>
<dbReference type="SFLD" id="SFLDG01086">
    <property type="entry name" value="elongater_protein-like"/>
    <property type="match status" value="1"/>
</dbReference>
<name>A0A498CVX3_9FIRM</name>
<keyword evidence="2" id="KW-0004">4Fe-4S</keyword>
<accession>A0A498CVX3</accession>
<evidence type="ECO:0000256" key="6">
    <source>
        <dbReference type="ARBA" id="ARBA00023014"/>
    </source>
</evidence>
<dbReference type="GO" id="GO:0051539">
    <property type="term" value="F:4 iron, 4 sulfur cluster binding"/>
    <property type="evidence" value="ECO:0007669"/>
    <property type="project" value="UniProtKB-KW"/>
</dbReference>
<dbReference type="AlphaFoldDB" id="A0A498CVX3"/>
<protein>
    <submittedName>
        <fullName evidence="8">TIGR01212 family radical SAM protein</fullName>
    </submittedName>
</protein>
<proteinExistence type="predicted"/>
<keyword evidence="9" id="KW-1185">Reference proteome</keyword>
<dbReference type="Pfam" id="PF16199">
    <property type="entry name" value="Radical_SAM_C"/>
    <property type="match status" value="1"/>
</dbReference>
<evidence type="ECO:0000259" key="7">
    <source>
        <dbReference type="PROSITE" id="PS51918"/>
    </source>
</evidence>
<keyword evidence="3" id="KW-0949">S-adenosyl-L-methionine</keyword>
<keyword evidence="6" id="KW-0411">Iron-sulfur</keyword>
<dbReference type="SMART" id="SM00729">
    <property type="entry name" value="Elp3"/>
    <property type="match status" value="1"/>
</dbReference>
<dbReference type="SFLD" id="SFLDS00029">
    <property type="entry name" value="Radical_SAM"/>
    <property type="match status" value="1"/>
</dbReference>
<dbReference type="RefSeq" id="WP_121587597.1">
    <property type="nucleotide sequence ID" value="NZ_RCHT01000042.1"/>
</dbReference>
<keyword evidence="5" id="KW-0408">Iron</keyword>
<organism evidence="8 9">
    <name type="scientific">Anaerotruncus massiliensis</name>
    <name type="common">ex Liu et al. 2021</name>
    <dbReference type="NCBI Taxonomy" id="2321404"/>
    <lineage>
        <taxon>Bacteria</taxon>
        <taxon>Bacillati</taxon>
        <taxon>Bacillota</taxon>
        <taxon>Clostridia</taxon>
        <taxon>Eubacteriales</taxon>
        <taxon>Oscillospiraceae</taxon>
        <taxon>Anaerotruncus</taxon>
    </lineage>
</organism>
<feature type="domain" description="Radical SAM core" evidence="7">
    <location>
        <begin position="24"/>
        <end position="265"/>
    </location>
</feature>